<evidence type="ECO:0000256" key="1">
    <source>
        <dbReference type="ARBA" id="ARBA00022448"/>
    </source>
</evidence>
<evidence type="ECO:0000313" key="12">
    <source>
        <dbReference type="Proteomes" id="UP000288212"/>
    </source>
</evidence>
<keyword evidence="1" id="KW-0813">Transport</keyword>
<evidence type="ECO:0000256" key="2">
    <source>
        <dbReference type="ARBA" id="ARBA00022714"/>
    </source>
</evidence>
<comment type="caution">
    <text evidence="11">The sequence shown here is derived from an EMBL/GenBank/DDBJ whole genome shotgun (WGS) entry which is preliminary data.</text>
</comment>
<evidence type="ECO:0000259" key="10">
    <source>
        <dbReference type="Pfam" id="PF04324"/>
    </source>
</evidence>
<reference evidence="11 12" key="1">
    <citation type="journal article" date="2011" name="Front. Microbiol.">
        <title>Genomic signatures of strain selection and enhancement in Bacillus atrophaeus var. globigii, a historical biowarfare simulant.</title>
        <authorList>
            <person name="Gibbons H.S."/>
            <person name="Broomall S.M."/>
            <person name="McNew L.A."/>
            <person name="Daligault H."/>
            <person name="Chapman C."/>
            <person name="Bruce D."/>
            <person name="Karavis M."/>
            <person name="Krepps M."/>
            <person name="McGregor P.A."/>
            <person name="Hong C."/>
            <person name="Park K.H."/>
            <person name="Akmal A."/>
            <person name="Feldman A."/>
            <person name="Lin J.S."/>
            <person name="Chang W.E."/>
            <person name="Higgs B.W."/>
            <person name="Demirev P."/>
            <person name="Lindquist J."/>
            <person name="Liem A."/>
            <person name="Fochler E."/>
            <person name="Read T.D."/>
            <person name="Tapia R."/>
            <person name="Johnson S."/>
            <person name="Bishop-Lilly K.A."/>
            <person name="Detter C."/>
            <person name="Han C."/>
            <person name="Sozhamannan S."/>
            <person name="Rosenzweig C.N."/>
            <person name="Skowronski E.W."/>
        </authorList>
    </citation>
    <scope>NUCLEOTIDE SEQUENCE [LARGE SCALE GENOMIC DNA]</scope>
    <source>
        <strain evidence="11 12">AK5</strain>
    </source>
</reference>
<evidence type="ECO:0000256" key="7">
    <source>
        <dbReference type="ARBA" id="ARBA00034078"/>
    </source>
</evidence>
<dbReference type="GO" id="GO:0051537">
    <property type="term" value="F:2 iron, 2 sulfur cluster binding"/>
    <property type="evidence" value="ECO:0007669"/>
    <property type="project" value="UniProtKB-KW"/>
</dbReference>
<dbReference type="RefSeq" id="WP_126793962.1">
    <property type="nucleotide sequence ID" value="NZ_PIPI01000008.1"/>
</dbReference>
<dbReference type="CDD" id="cd19945">
    <property type="entry name" value="Fer2_BFD"/>
    <property type="match status" value="1"/>
</dbReference>
<dbReference type="InterPro" id="IPR041854">
    <property type="entry name" value="BFD-like_2Fe2S-bd_dom_sf"/>
</dbReference>
<dbReference type="PANTHER" id="PTHR37424">
    <property type="entry name" value="BACTERIOFERRITIN-ASSOCIATED FERREDOXIN"/>
    <property type="match status" value="1"/>
</dbReference>
<dbReference type="GO" id="GO:0046872">
    <property type="term" value="F:metal ion binding"/>
    <property type="evidence" value="ECO:0007669"/>
    <property type="project" value="UniProtKB-KW"/>
</dbReference>
<evidence type="ECO:0000256" key="4">
    <source>
        <dbReference type="ARBA" id="ARBA00022982"/>
    </source>
</evidence>
<dbReference type="Proteomes" id="UP000288212">
    <property type="component" value="Unassembled WGS sequence"/>
</dbReference>
<comment type="cofactor">
    <cofactor evidence="7">
        <name>[2Fe-2S] cluster</name>
        <dbReference type="ChEBI" id="CHEBI:190135"/>
    </cofactor>
</comment>
<dbReference type="EMBL" id="PIPI01000008">
    <property type="protein sequence ID" value="RUO18705.1"/>
    <property type="molecule type" value="Genomic_DNA"/>
</dbReference>
<sequence length="77" mass="8480">MYVCLCKGVTDKQIRKAVDEGARSIRDLRQQFGVGSQCGKCTCCARDVLHEALHARADVVHVYVPSPQGTLEVDIAY</sequence>
<dbReference type="OrthoDB" id="9815350at2"/>
<evidence type="ECO:0000256" key="8">
    <source>
        <dbReference type="ARBA" id="ARBA00039386"/>
    </source>
</evidence>
<name>A0A432VR31_9GAMM</name>
<keyword evidence="5" id="KW-0408">Iron</keyword>
<dbReference type="Gene3D" id="1.10.10.1100">
    <property type="entry name" value="BFD-like [2Fe-2S]-binding domain"/>
    <property type="match status" value="1"/>
</dbReference>
<keyword evidence="2" id="KW-0001">2Fe-2S</keyword>
<keyword evidence="12" id="KW-1185">Reference proteome</keyword>
<protein>
    <recommendedName>
        <fullName evidence="8">Bacterioferritin-associated ferredoxin</fullName>
    </recommendedName>
</protein>
<proteinExistence type="inferred from homology"/>
<dbReference type="AlphaFoldDB" id="A0A432VR31"/>
<gene>
    <name evidence="11" type="ORF">CWE06_10710</name>
</gene>
<evidence type="ECO:0000313" key="11">
    <source>
        <dbReference type="EMBL" id="RUO18705.1"/>
    </source>
</evidence>
<keyword evidence="3" id="KW-0479">Metal-binding</keyword>
<comment type="similarity">
    <text evidence="9">Belongs to the Bfd family.</text>
</comment>
<dbReference type="PANTHER" id="PTHR37424:SF1">
    <property type="entry name" value="BACTERIOFERRITIN-ASSOCIATED FERREDOXIN"/>
    <property type="match status" value="1"/>
</dbReference>
<feature type="domain" description="BFD-like [2Fe-2S]-binding" evidence="10">
    <location>
        <begin position="2"/>
        <end position="50"/>
    </location>
</feature>
<evidence type="ECO:0000256" key="3">
    <source>
        <dbReference type="ARBA" id="ARBA00022723"/>
    </source>
</evidence>
<organism evidence="11 12">
    <name type="scientific">Aliidiomarina haloalkalitolerans</name>
    <dbReference type="NCBI Taxonomy" id="859059"/>
    <lineage>
        <taxon>Bacteria</taxon>
        <taxon>Pseudomonadati</taxon>
        <taxon>Pseudomonadota</taxon>
        <taxon>Gammaproteobacteria</taxon>
        <taxon>Alteromonadales</taxon>
        <taxon>Idiomarinaceae</taxon>
        <taxon>Aliidiomarina</taxon>
    </lineage>
</organism>
<evidence type="ECO:0000256" key="5">
    <source>
        <dbReference type="ARBA" id="ARBA00023004"/>
    </source>
</evidence>
<accession>A0A432VR31</accession>
<evidence type="ECO:0000256" key="9">
    <source>
        <dbReference type="ARBA" id="ARBA00046332"/>
    </source>
</evidence>
<dbReference type="Pfam" id="PF04324">
    <property type="entry name" value="Fer2_BFD"/>
    <property type="match status" value="1"/>
</dbReference>
<evidence type="ECO:0000256" key="6">
    <source>
        <dbReference type="ARBA" id="ARBA00023014"/>
    </source>
</evidence>
<keyword evidence="6" id="KW-0411">Iron-sulfur</keyword>
<dbReference type="InterPro" id="IPR007419">
    <property type="entry name" value="BFD-like_2Fe2S-bd_dom"/>
</dbReference>
<keyword evidence="4" id="KW-0249">Electron transport</keyword>
<dbReference type="InterPro" id="IPR052371">
    <property type="entry name" value="BFD-associated_ferredoxin"/>
</dbReference>